<dbReference type="SUPFAM" id="SSF51905">
    <property type="entry name" value="FAD/NAD(P)-binding domain"/>
    <property type="match status" value="1"/>
</dbReference>
<evidence type="ECO:0000313" key="10">
    <source>
        <dbReference type="EMBL" id="OCB87472.1"/>
    </source>
</evidence>
<keyword evidence="2" id="KW-0285">Flavoprotein</keyword>
<gene>
    <name evidence="10" type="ORF">A7U60_g5377</name>
</gene>
<evidence type="ECO:0000256" key="7">
    <source>
        <dbReference type="ARBA" id="ARBA00038878"/>
    </source>
</evidence>
<accession>A0A9Q5HXD3</accession>
<comment type="similarity">
    <text evidence="6">Belongs to the L2HGDH family.</text>
</comment>
<proteinExistence type="inferred from homology"/>
<keyword evidence="3" id="KW-0274">FAD</keyword>
<dbReference type="OrthoDB" id="498204at2759"/>
<dbReference type="GO" id="GO:0047545">
    <property type="term" value="F:(S)-2-hydroxyglutarate dehydrogenase activity"/>
    <property type="evidence" value="ECO:0007669"/>
    <property type="project" value="UniProtKB-EC"/>
</dbReference>
<comment type="cofactor">
    <cofactor evidence="1">
        <name>FAD</name>
        <dbReference type="ChEBI" id="CHEBI:57692"/>
    </cofactor>
</comment>
<name>A0A9Q5HXD3_SANBA</name>
<evidence type="ECO:0000256" key="5">
    <source>
        <dbReference type="ARBA" id="ARBA00036066"/>
    </source>
</evidence>
<keyword evidence="11" id="KW-1185">Reference proteome</keyword>
<reference evidence="10" key="1">
    <citation type="submission" date="2016-06" db="EMBL/GenBank/DDBJ databases">
        <title>Draft Genome sequence of the fungus Inonotus baumii.</title>
        <authorList>
            <person name="Zhu H."/>
            <person name="Lin W."/>
        </authorList>
    </citation>
    <scope>NUCLEOTIDE SEQUENCE</scope>
    <source>
        <strain evidence="10">821</strain>
    </source>
</reference>
<evidence type="ECO:0000256" key="8">
    <source>
        <dbReference type="ARBA" id="ARBA00041137"/>
    </source>
</evidence>
<dbReference type="EMBL" id="LNZH02000191">
    <property type="protein sequence ID" value="OCB87472.1"/>
    <property type="molecule type" value="Genomic_DNA"/>
</dbReference>
<protein>
    <recommendedName>
        <fullName evidence="8">L-2-hydroxyglutarate dehydrogenase, mitochondrial</fullName>
        <ecNumber evidence="7">1.1.99.2</ecNumber>
    </recommendedName>
</protein>
<dbReference type="InterPro" id="IPR036188">
    <property type="entry name" value="FAD/NAD-bd_sf"/>
</dbReference>
<feature type="domain" description="FAD dependent oxidoreductase" evidence="9">
    <location>
        <begin position="29"/>
        <end position="446"/>
    </location>
</feature>
<dbReference type="Gene3D" id="3.30.9.10">
    <property type="entry name" value="D-Amino Acid Oxidase, subunit A, domain 2"/>
    <property type="match status" value="1"/>
</dbReference>
<sequence>MRIIGLKAALNSNNRYKYKAPEFVVDHLVIGGGFSSRNSEVIHAGIYYPTGSLKESLCIRGRHLLYQYCDVSSVPYRKTGKLIVATDSQKPYIESLYKRIASLEWPAAKIDTGYPPSGSPIPAELISGSEARDLEPDLSPDISAALLSHETGILDSHTLMESLERDVMESENGELVYSTSVVRVDPYDRSRPASGAPDVPLNEEGWVIQMVTRSTSEADSSQGDAFLARNVVNASGLSANLILNSLLPPEKRIPMYYARGSYAAYNGPGVRHVKRLLYPCPDTGKKEKHAFQSLGTHLTLDLNGNIKFGPDLQWISPSGASLPNPEATPVSGDGTSKEVFSYDENDVDFWKQYLVPDDSQIAAVTKAVKQYLPGVDESKFRPDYVGIRPKLVPPWGGFQDFVFRRDRSTDFLEGSGSENKRRNGEMITLLGIESPGLTTSLAIAEKVIGILEHNDDH</sequence>
<dbReference type="Gene3D" id="3.50.50.60">
    <property type="entry name" value="FAD/NAD(P)-binding domain"/>
    <property type="match status" value="1"/>
</dbReference>
<dbReference type="Pfam" id="PF01266">
    <property type="entry name" value="DAO"/>
    <property type="match status" value="1"/>
</dbReference>
<dbReference type="Proteomes" id="UP000757232">
    <property type="component" value="Unassembled WGS sequence"/>
</dbReference>
<dbReference type="AlphaFoldDB" id="A0A9Q5HXD3"/>
<dbReference type="PANTHER" id="PTHR43104:SF4">
    <property type="entry name" value="L-2-HYDROXYGLUTARATE DEHYDROGENASE, MITOCHONDRIAL"/>
    <property type="match status" value="1"/>
</dbReference>
<evidence type="ECO:0000256" key="3">
    <source>
        <dbReference type="ARBA" id="ARBA00022827"/>
    </source>
</evidence>
<evidence type="ECO:0000256" key="4">
    <source>
        <dbReference type="ARBA" id="ARBA00023002"/>
    </source>
</evidence>
<evidence type="ECO:0000256" key="1">
    <source>
        <dbReference type="ARBA" id="ARBA00001974"/>
    </source>
</evidence>
<comment type="caution">
    <text evidence="10">The sequence shown here is derived from an EMBL/GenBank/DDBJ whole genome shotgun (WGS) entry which is preliminary data.</text>
</comment>
<dbReference type="InterPro" id="IPR006076">
    <property type="entry name" value="FAD-dep_OxRdtase"/>
</dbReference>
<comment type="catalytic activity">
    <reaction evidence="5">
        <text>(S)-2-hydroxyglutarate + A = 2-oxoglutarate + AH2</text>
        <dbReference type="Rhea" id="RHEA:21252"/>
        <dbReference type="ChEBI" id="CHEBI:13193"/>
        <dbReference type="ChEBI" id="CHEBI:16782"/>
        <dbReference type="ChEBI" id="CHEBI:16810"/>
        <dbReference type="ChEBI" id="CHEBI:17499"/>
        <dbReference type="EC" id="1.1.99.2"/>
    </reaction>
</comment>
<evidence type="ECO:0000256" key="2">
    <source>
        <dbReference type="ARBA" id="ARBA00022630"/>
    </source>
</evidence>
<keyword evidence="4" id="KW-0560">Oxidoreductase</keyword>
<evidence type="ECO:0000313" key="11">
    <source>
        <dbReference type="Proteomes" id="UP000757232"/>
    </source>
</evidence>
<organism evidence="10 11">
    <name type="scientific">Sanghuangporus baumii</name>
    <name type="common">Phellinus baumii</name>
    <dbReference type="NCBI Taxonomy" id="108892"/>
    <lineage>
        <taxon>Eukaryota</taxon>
        <taxon>Fungi</taxon>
        <taxon>Dikarya</taxon>
        <taxon>Basidiomycota</taxon>
        <taxon>Agaricomycotina</taxon>
        <taxon>Agaricomycetes</taxon>
        <taxon>Hymenochaetales</taxon>
        <taxon>Hymenochaetaceae</taxon>
        <taxon>Sanghuangporus</taxon>
    </lineage>
</organism>
<evidence type="ECO:0000256" key="6">
    <source>
        <dbReference type="ARBA" id="ARBA00037941"/>
    </source>
</evidence>
<dbReference type="EC" id="1.1.99.2" evidence="7"/>
<dbReference type="PANTHER" id="PTHR43104">
    <property type="entry name" value="L-2-HYDROXYGLUTARATE DEHYDROGENASE, MITOCHONDRIAL"/>
    <property type="match status" value="1"/>
</dbReference>
<evidence type="ECO:0000259" key="9">
    <source>
        <dbReference type="Pfam" id="PF01266"/>
    </source>
</evidence>